<comment type="caution">
    <text evidence="1">The sequence shown here is derived from an EMBL/GenBank/DDBJ whole genome shotgun (WGS) entry which is preliminary data.</text>
</comment>
<dbReference type="Proteomes" id="UP000637061">
    <property type="component" value="Unassembled WGS sequence"/>
</dbReference>
<proteinExistence type="predicted"/>
<dbReference type="RefSeq" id="WP_198746254.1">
    <property type="nucleotide sequence ID" value="NZ_JAEHTE010000001.1"/>
</dbReference>
<evidence type="ECO:0000313" key="2">
    <source>
        <dbReference type="Proteomes" id="UP000637061"/>
    </source>
</evidence>
<dbReference type="AlphaFoldDB" id="A0A8I1EC98"/>
<gene>
    <name evidence="1" type="ORF">JEU22_01850</name>
</gene>
<name>A0A8I1EC98_PSEPU</name>
<evidence type="ECO:0000313" key="1">
    <source>
        <dbReference type="EMBL" id="MBI6882643.1"/>
    </source>
</evidence>
<reference evidence="1" key="1">
    <citation type="submission" date="2020-12" db="EMBL/GenBank/DDBJ databases">
        <title>Enhanced detection system for hospital associated transmission using whole genome sequencing surveillance.</title>
        <authorList>
            <person name="Harrison L.H."/>
            <person name="Van Tyne D."/>
            <person name="Marsh J.W."/>
            <person name="Griffith M.P."/>
            <person name="Snyder D.J."/>
            <person name="Cooper V.S."/>
            <person name="Mustapha M."/>
        </authorList>
    </citation>
    <scope>NUCLEOTIDE SEQUENCE</scope>
    <source>
        <strain evidence="1">PSB00042</strain>
    </source>
</reference>
<dbReference type="EMBL" id="JAEHTE010000001">
    <property type="protein sequence ID" value="MBI6882643.1"/>
    <property type="molecule type" value="Genomic_DNA"/>
</dbReference>
<protein>
    <submittedName>
        <fullName evidence="1">Uncharacterized protein</fullName>
    </submittedName>
</protein>
<sequence length="512" mass="56479">MKLFHEVPKSFFRPERAAELATFTKKAAKYVNENGAGAECLIDVLVEDEILWDELLEEKWVQAHNPLVDTRGSLDVAAACMLEGLTITEVWDKVVFGSQRNHEFQLTISGLLGLHFRMDLPSFDDRLKYTALLADELIDIDDNQASDDISLMSALSVRTEGRDQYIADHFSDVAPAKNRLTEAEHRLLMGDSDGDDSHLAQAAEKLLSGKNGKLSEMDRYTLAARVERALLPMVYNHGFRLTHSGVDEKTVMASSSKRISALLAPLKLSEGLEKAIERQILINLFSAFPSGLALLNATTDELQGVMHDPHIMRDPEASFFARTLKGPIFLFGAGRSVLVKEQAEKIISFLSENGHNLDFDQAIQGELGKTHDVLALAYWTKKHSQVLDDAFSGKSEKVSITLPVVEHILQPDVLSLYSDKAILGIVRHAIDNGGLNLTVEKLKLPGGSPSIGPMLKGRGDLASSILDLLAEKKALNQKSFKWCGFGVKELKILGKRAPASLKKEFLENDLGI</sequence>
<accession>A0A8I1EC98</accession>
<organism evidence="1 2">
    <name type="scientific">Pseudomonas putida</name>
    <name type="common">Arthrobacter siderocapsulatus</name>
    <dbReference type="NCBI Taxonomy" id="303"/>
    <lineage>
        <taxon>Bacteria</taxon>
        <taxon>Pseudomonadati</taxon>
        <taxon>Pseudomonadota</taxon>
        <taxon>Gammaproteobacteria</taxon>
        <taxon>Pseudomonadales</taxon>
        <taxon>Pseudomonadaceae</taxon>
        <taxon>Pseudomonas</taxon>
    </lineage>
</organism>